<evidence type="ECO:0000313" key="2">
    <source>
        <dbReference type="EMBL" id="XFO69368.1"/>
    </source>
</evidence>
<evidence type="ECO:0000313" key="3">
    <source>
        <dbReference type="Proteomes" id="UP000216752"/>
    </source>
</evidence>
<sequence length="30" mass="3272">MTAIAIAALVVIGVCLIAIAYFEMLSYPWQ</sequence>
<organism evidence="2 3">
    <name type="scientific">Sporomusa silvacetica DSM 10669</name>
    <dbReference type="NCBI Taxonomy" id="1123289"/>
    <lineage>
        <taxon>Bacteria</taxon>
        <taxon>Bacillati</taxon>
        <taxon>Bacillota</taxon>
        <taxon>Negativicutes</taxon>
        <taxon>Selenomonadales</taxon>
        <taxon>Sporomusaceae</taxon>
        <taxon>Sporomusa</taxon>
    </lineage>
</organism>
<keyword evidence="1" id="KW-0812">Transmembrane</keyword>
<keyword evidence="1" id="KW-1133">Transmembrane helix</keyword>
<evidence type="ECO:0000256" key="1">
    <source>
        <dbReference type="SAM" id="Phobius"/>
    </source>
</evidence>
<dbReference type="Proteomes" id="UP000216752">
    <property type="component" value="Chromosome"/>
</dbReference>
<protein>
    <submittedName>
        <fullName evidence="2">Uncharacterized protein</fullName>
    </submittedName>
</protein>
<proteinExistence type="predicted"/>
<dbReference type="EMBL" id="CP155573">
    <property type="protein sequence ID" value="XFO69368.1"/>
    <property type="molecule type" value="Genomic_DNA"/>
</dbReference>
<gene>
    <name evidence="2" type="ORF">SPSIL_056010</name>
</gene>
<accession>A0ABZ3IV32</accession>
<name>A0ABZ3IV32_9FIRM</name>
<reference evidence="2" key="1">
    <citation type="submission" date="2024-05" db="EMBL/GenBank/DDBJ databases">
        <title>Isolation and characterization of Sporomusa carbonis sp. nov., a carboxydotrophic hydrogenogen in the genus of Sporomusa isolated from a charcoal burning pile.</title>
        <authorList>
            <person name="Boeer T."/>
            <person name="Rosenbaum F."/>
            <person name="Eysell L."/>
            <person name="Mueller V."/>
            <person name="Daniel R."/>
            <person name="Poehlein A."/>
        </authorList>
    </citation>
    <scope>NUCLEOTIDE SEQUENCE [LARGE SCALE GENOMIC DNA]</scope>
    <source>
        <strain evidence="2">DSM 10669</strain>
    </source>
</reference>
<feature type="transmembrane region" description="Helical" evidence="1">
    <location>
        <begin position="6"/>
        <end position="25"/>
    </location>
</feature>
<keyword evidence="3" id="KW-1185">Reference proteome</keyword>
<keyword evidence="1" id="KW-0472">Membrane</keyword>